<name>A0A8J8PAU1_9EURY</name>
<accession>A0A8J8PAU1</accession>
<dbReference type="OrthoDB" id="351154at2157"/>
<organism evidence="1 2">
    <name type="scientific">Halonotius terrestris</name>
    <dbReference type="NCBI Taxonomy" id="2487750"/>
    <lineage>
        <taxon>Archaea</taxon>
        <taxon>Methanobacteriati</taxon>
        <taxon>Methanobacteriota</taxon>
        <taxon>Stenosarchaea group</taxon>
        <taxon>Halobacteria</taxon>
        <taxon>Halobacteriales</taxon>
        <taxon>Haloferacaceae</taxon>
        <taxon>Halonotius</taxon>
    </lineage>
</organism>
<dbReference type="EMBL" id="RKLU01000002">
    <property type="protein sequence ID" value="TQQ82975.1"/>
    <property type="molecule type" value="Genomic_DNA"/>
</dbReference>
<protein>
    <submittedName>
        <fullName evidence="1">Uncharacterized protein</fullName>
    </submittedName>
</protein>
<dbReference type="Proteomes" id="UP000705823">
    <property type="component" value="Unassembled WGS sequence"/>
</dbReference>
<gene>
    <name evidence="1" type="ORF">EGH24_05945</name>
</gene>
<evidence type="ECO:0000313" key="2">
    <source>
        <dbReference type="Proteomes" id="UP000705823"/>
    </source>
</evidence>
<sequence>MNKTIEEFVEEYTETVQDCERFTFLPRGESYQKEAIKSLSELLEKSGDIRMEMIEQGDEEAANQVLALRCMIQALRYELKMWIDLKEEDWGSAWNALVDAQDSAKSARSAHDLAEQCNVENYLGKLEMVEKFVFPPQTFNSPGLYVETFLCSICGEDYSECEHIAGEPYWGFFCQRVVDNIAGTREVSIVENPEDKKARMTEHITDDGMIRDQLTWKKREMTEEEKENYEDQDDDSLITRGIVMTADDSETDFTEYFPD</sequence>
<proteinExistence type="predicted"/>
<keyword evidence="2" id="KW-1185">Reference proteome</keyword>
<dbReference type="AlphaFoldDB" id="A0A8J8PAU1"/>
<comment type="caution">
    <text evidence="1">The sequence shown here is derived from an EMBL/GenBank/DDBJ whole genome shotgun (WGS) entry which is preliminary data.</text>
</comment>
<evidence type="ECO:0000313" key="1">
    <source>
        <dbReference type="EMBL" id="TQQ82975.1"/>
    </source>
</evidence>
<reference evidence="1" key="1">
    <citation type="submission" date="2019-02" db="EMBL/GenBank/DDBJ databases">
        <title>Halonotius sp. a new haloarchaeum isolated from saline soil.</title>
        <authorList>
            <person name="Duran-Viseras A."/>
            <person name="Sanchez-Porro C."/>
            <person name="Ventosa A."/>
        </authorList>
    </citation>
    <scope>NUCLEOTIDE SEQUENCE</scope>
    <source>
        <strain evidence="1">F15B</strain>
    </source>
</reference>
<dbReference type="RefSeq" id="WP_142979239.1">
    <property type="nucleotide sequence ID" value="NZ_RKLU01000002.1"/>
</dbReference>